<evidence type="ECO:0000256" key="2">
    <source>
        <dbReference type="ARBA" id="ARBA00022801"/>
    </source>
</evidence>
<evidence type="ECO:0000313" key="5">
    <source>
        <dbReference type="EMBL" id="ERL91214.1"/>
    </source>
</evidence>
<feature type="domain" description="Thioesterase" evidence="3">
    <location>
        <begin position="53"/>
        <end position="128"/>
    </location>
</feature>
<dbReference type="Proteomes" id="UP000019118">
    <property type="component" value="Unassembled WGS sequence"/>
</dbReference>
<evidence type="ECO:0000313" key="6">
    <source>
        <dbReference type="EnsemblMetazoa" id="XP_019772132.1"/>
    </source>
</evidence>
<dbReference type="STRING" id="77166.N6SYC2"/>
<name>N6SYC2_DENPD</name>
<sequence length="169" mass="18955">MPLKPRVTPKELMEHLKHSKIFDRVTKKVNFLSFENGNGLAEFSVEEEHTNSMGQLHTGFASMLADIVSSYSFSTHEQGNNYHVSIDMKLLFYKTQTKIGDEVQVRAKTLRADKSVAFLEIALKNKTTDSLIATGNHDMFILRPRTSTAHYSARLEEHANQANVAGDGS</sequence>
<reference evidence="7 8" key="1">
    <citation type="journal article" date="2013" name="Genome Biol.">
        <title>Draft genome of the mountain pine beetle, Dendroctonus ponderosae Hopkins, a major forest pest.</title>
        <authorList>
            <person name="Keeling C.I."/>
            <person name="Yuen M.M."/>
            <person name="Liao N.Y."/>
            <person name="Docking T.R."/>
            <person name="Chan S.K."/>
            <person name="Taylor G.A."/>
            <person name="Palmquist D.L."/>
            <person name="Jackman S.D."/>
            <person name="Nguyen A."/>
            <person name="Li M."/>
            <person name="Henderson H."/>
            <person name="Janes J.K."/>
            <person name="Zhao Y."/>
            <person name="Pandoh P."/>
            <person name="Moore R."/>
            <person name="Sperling F.A."/>
            <person name="Huber D.P."/>
            <person name="Birol I."/>
            <person name="Jones S.J."/>
            <person name="Bohlmann J."/>
        </authorList>
    </citation>
    <scope>NUCLEOTIDE SEQUENCE</scope>
</reference>
<feature type="non-terminal residue" evidence="4">
    <location>
        <position position="1"/>
    </location>
</feature>
<proteinExistence type="inferred from homology"/>
<dbReference type="HOGENOM" id="CLU_089876_12_2_1"/>
<evidence type="ECO:0000313" key="8">
    <source>
        <dbReference type="Proteomes" id="UP000030742"/>
    </source>
</evidence>
<keyword evidence="2" id="KW-0378">Hydrolase</keyword>
<dbReference type="CDD" id="cd03443">
    <property type="entry name" value="PaaI_thioesterase"/>
    <property type="match status" value="1"/>
</dbReference>
<dbReference type="InterPro" id="IPR006683">
    <property type="entry name" value="Thioestr_dom"/>
</dbReference>
<keyword evidence="7" id="KW-1185">Reference proteome</keyword>
<dbReference type="EnsemblMetazoa" id="XM_019916573.1">
    <property type="protein sequence ID" value="XP_019772132.1"/>
    <property type="gene ID" value="LOC109545726"/>
</dbReference>
<dbReference type="AlphaFoldDB" id="N6SYC2"/>
<dbReference type="Gene3D" id="3.10.129.10">
    <property type="entry name" value="Hotdog Thioesterase"/>
    <property type="match status" value="1"/>
</dbReference>
<dbReference type="GO" id="GO:0047617">
    <property type="term" value="F:fatty acyl-CoA hydrolase activity"/>
    <property type="evidence" value="ECO:0007669"/>
    <property type="project" value="InterPro"/>
</dbReference>
<evidence type="ECO:0000313" key="7">
    <source>
        <dbReference type="Proteomes" id="UP000019118"/>
    </source>
</evidence>
<protein>
    <recommendedName>
        <fullName evidence="3">Thioesterase domain-containing protein</fullName>
    </recommendedName>
</protein>
<dbReference type="Pfam" id="PF03061">
    <property type="entry name" value="4HBT"/>
    <property type="match status" value="1"/>
</dbReference>
<dbReference type="PANTHER" id="PTHR21660">
    <property type="entry name" value="THIOESTERASE SUPERFAMILY MEMBER-RELATED"/>
    <property type="match status" value="1"/>
</dbReference>
<dbReference type="InterPro" id="IPR029069">
    <property type="entry name" value="HotDog_dom_sf"/>
</dbReference>
<evidence type="ECO:0000259" key="3">
    <source>
        <dbReference type="Pfam" id="PF03061"/>
    </source>
</evidence>
<reference evidence="6" key="2">
    <citation type="submission" date="2024-08" db="UniProtKB">
        <authorList>
            <consortium name="EnsemblMetazoa"/>
        </authorList>
    </citation>
    <scope>IDENTIFICATION</scope>
</reference>
<dbReference type="InterPro" id="IPR039298">
    <property type="entry name" value="ACOT13"/>
</dbReference>
<comment type="similarity">
    <text evidence="1">Belongs to the thioesterase PaaI family.</text>
</comment>
<evidence type="ECO:0000313" key="4">
    <source>
        <dbReference type="EMBL" id="ENN70188.1"/>
    </source>
</evidence>
<dbReference type="Proteomes" id="UP000030742">
    <property type="component" value="Unassembled WGS sequence"/>
</dbReference>
<gene>
    <name evidence="6" type="primary">109545726</name>
    <name evidence="5" type="ORF">D910_08552</name>
    <name evidence="4" type="ORF">YQE_13088</name>
</gene>
<dbReference type="EMBL" id="KB741297">
    <property type="protein sequence ID" value="ENN70188.1"/>
    <property type="molecule type" value="Genomic_DNA"/>
</dbReference>
<dbReference type="SUPFAM" id="SSF54637">
    <property type="entry name" value="Thioesterase/thiol ester dehydrase-isomerase"/>
    <property type="match status" value="1"/>
</dbReference>
<dbReference type="PANTHER" id="PTHR21660:SF1">
    <property type="entry name" value="ACYL-COENZYME A THIOESTERASE 13"/>
    <property type="match status" value="1"/>
</dbReference>
<dbReference type="OMA" id="WDAQRAN"/>
<dbReference type="OrthoDB" id="46529at2759"/>
<dbReference type="EMBL" id="KB632277">
    <property type="protein sequence ID" value="ERL91214.1"/>
    <property type="molecule type" value="Genomic_DNA"/>
</dbReference>
<accession>N6SYC2</accession>
<evidence type="ECO:0000256" key="1">
    <source>
        <dbReference type="ARBA" id="ARBA00008324"/>
    </source>
</evidence>
<organism evidence="4">
    <name type="scientific">Dendroctonus ponderosae</name>
    <name type="common">Mountain pine beetle</name>
    <dbReference type="NCBI Taxonomy" id="77166"/>
    <lineage>
        <taxon>Eukaryota</taxon>
        <taxon>Metazoa</taxon>
        <taxon>Ecdysozoa</taxon>
        <taxon>Arthropoda</taxon>
        <taxon>Hexapoda</taxon>
        <taxon>Insecta</taxon>
        <taxon>Pterygota</taxon>
        <taxon>Neoptera</taxon>
        <taxon>Endopterygota</taxon>
        <taxon>Coleoptera</taxon>
        <taxon>Polyphaga</taxon>
        <taxon>Cucujiformia</taxon>
        <taxon>Curculionidae</taxon>
        <taxon>Scolytinae</taxon>
        <taxon>Dendroctonus</taxon>
    </lineage>
</organism>